<keyword evidence="1" id="KW-0472">Membrane</keyword>
<accession>A0A7J7HMJ6</accession>
<organism evidence="2 3">
    <name type="scientific">Camellia sinensis</name>
    <name type="common">Tea plant</name>
    <name type="synonym">Thea sinensis</name>
    <dbReference type="NCBI Taxonomy" id="4442"/>
    <lineage>
        <taxon>Eukaryota</taxon>
        <taxon>Viridiplantae</taxon>
        <taxon>Streptophyta</taxon>
        <taxon>Embryophyta</taxon>
        <taxon>Tracheophyta</taxon>
        <taxon>Spermatophyta</taxon>
        <taxon>Magnoliopsida</taxon>
        <taxon>eudicotyledons</taxon>
        <taxon>Gunneridae</taxon>
        <taxon>Pentapetalae</taxon>
        <taxon>asterids</taxon>
        <taxon>Ericales</taxon>
        <taxon>Theaceae</taxon>
        <taxon>Camellia</taxon>
    </lineage>
</organism>
<sequence length="99" mass="11115">MEGFGTFIGSDGDTYMGSWFANQKYGYNQKRSTQRPWCVLLGLMAVAMLVIGAKIPTTVSSRTRNRTTHYRFSMGLSILETKREKAKGKRGGQSMVLVR</sequence>
<proteinExistence type="predicted"/>
<comment type="caution">
    <text evidence="2">The sequence shown here is derived from an EMBL/GenBank/DDBJ whole genome shotgun (WGS) entry which is preliminary data.</text>
</comment>
<protein>
    <submittedName>
        <fullName evidence="2">Uncharacterized protein</fullName>
    </submittedName>
</protein>
<keyword evidence="1" id="KW-0812">Transmembrane</keyword>
<keyword evidence="3" id="KW-1185">Reference proteome</keyword>
<keyword evidence="1" id="KW-1133">Transmembrane helix</keyword>
<name>A0A7J7HMJ6_CAMSI</name>
<reference evidence="3" key="1">
    <citation type="journal article" date="2020" name="Nat. Commun.">
        <title>Genome assembly of wild tea tree DASZ reveals pedigree and selection history of tea varieties.</title>
        <authorList>
            <person name="Zhang W."/>
            <person name="Zhang Y."/>
            <person name="Qiu H."/>
            <person name="Guo Y."/>
            <person name="Wan H."/>
            <person name="Zhang X."/>
            <person name="Scossa F."/>
            <person name="Alseekh S."/>
            <person name="Zhang Q."/>
            <person name="Wang P."/>
            <person name="Xu L."/>
            <person name="Schmidt M.H."/>
            <person name="Jia X."/>
            <person name="Li D."/>
            <person name="Zhu A."/>
            <person name="Guo F."/>
            <person name="Chen W."/>
            <person name="Ni D."/>
            <person name="Usadel B."/>
            <person name="Fernie A.R."/>
            <person name="Wen W."/>
        </authorList>
    </citation>
    <scope>NUCLEOTIDE SEQUENCE [LARGE SCALE GENOMIC DNA]</scope>
    <source>
        <strain evidence="3">cv. G240</strain>
    </source>
</reference>
<dbReference type="Proteomes" id="UP000593564">
    <property type="component" value="Unassembled WGS sequence"/>
</dbReference>
<dbReference type="AlphaFoldDB" id="A0A7J7HMJ6"/>
<gene>
    <name evidence="2" type="ORF">HYC85_006543</name>
</gene>
<feature type="transmembrane region" description="Helical" evidence="1">
    <location>
        <begin position="37"/>
        <end position="55"/>
    </location>
</feature>
<reference evidence="2 3" key="2">
    <citation type="submission" date="2020-07" db="EMBL/GenBank/DDBJ databases">
        <title>Genome assembly of wild tea tree DASZ reveals pedigree and selection history of tea varieties.</title>
        <authorList>
            <person name="Zhang W."/>
        </authorList>
    </citation>
    <scope>NUCLEOTIDE SEQUENCE [LARGE SCALE GENOMIC DNA]</scope>
    <source>
        <strain evidence="3">cv. G240</strain>
        <tissue evidence="2">Leaf</tissue>
    </source>
</reference>
<evidence type="ECO:0000256" key="1">
    <source>
        <dbReference type="SAM" id="Phobius"/>
    </source>
</evidence>
<evidence type="ECO:0000313" key="2">
    <source>
        <dbReference type="EMBL" id="KAF5953687.1"/>
    </source>
</evidence>
<evidence type="ECO:0000313" key="3">
    <source>
        <dbReference type="Proteomes" id="UP000593564"/>
    </source>
</evidence>
<dbReference type="EMBL" id="JACBKZ010000003">
    <property type="protein sequence ID" value="KAF5953687.1"/>
    <property type="molecule type" value="Genomic_DNA"/>
</dbReference>